<sequence>MLDTRCPVAYVFLSSLFVSSDGLHTGSKARSRKGFMDIFGLTGDIAPSTYPVIKLNQNVNNDSSFTALRRSELADLQSEAWRLMSLQRRKFTGLRKDLNRQLSLMDDLAVAMERQ</sequence>
<dbReference type="VEuPathDB" id="PiroplasmaDB:BBOV_IV004790"/>
<reference evidence="1 2" key="1">
    <citation type="journal article" date="2007" name="PLoS Pathog.">
        <title>Genome sequence of Babesia bovis and comparative analysis of apicomplexan hemoprotozoa.</title>
        <authorList>
            <person name="Brayton K.A."/>
            <person name="Lau A.O.T."/>
            <person name="Herndon D.R."/>
            <person name="Hannick L."/>
            <person name="Kappmeyer L.S."/>
            <person name="Berens S.J."/>
            <person name="Bidwell S.L."/>
            <person name="Brown W.C."/>
            <person name="Crabtree J."/>
            <person name="Fadrosh D."/>
            <person name="Feldblum T."/>
            <person name="Forberger H.A."/>
            <person name="Haas B.J."/>
            <person name="Howell J.M."/>
            <person name="Khouri H."/>
            <person name="Koo H."/>
            <person name="Mann D.J."/>
            <person name="Norimine J."/>
            <person name="Paulsen I.T."/>
            <person name="Radune D."/>
            <person name="Ren Q."/>
            <person name="Smith R.K. Jr."/>
            <person name="Suarez C.E."/>
            <person name="White O."/>
            <person name="Wortman J.R."/>
            <person name="Knowles D.P. Jr."/>
            <person name="McElwain T.F."/>
            <person name="Nene V.M."/>
        </authorList>
    </citation>
    <scope>NUCLEOTIDE SEQUENCE [LARGE SCALE GENOMIC DNA]</scope>
    <source>
        <strain evidence="1">T2Bo</strain>
    </source>
</reference>
<dbReference type="InParanoid" id="A7AQM1"/>
<dbReference type="Proteomes" id="UP000002173">
    <property type="component" value="Unassembled WGS sequence"/>
</dbReference>
<evidence type="ECO:0000313" key="2">
    <source>
        <dbReference type="Proteomes" id="UP000002173"/>
    </source>
</evidence>
<reference evidence="2" key="3">
    <citation type="journal article" date="2021" name="Int. J. Parasitol.">
        <title>Comparative analysis of gene expression between Babesia bovis blood stages and kinetes allowed by improved genome annotation.</title>
        <authorList>
            <person name="Ueti M.W."/>
            <person name="Johnson W.C."/>
            <person name="Kappmeyer L.S."/>
            <person name="Herndon D.R."/>
            <person name="Mousel M.R."/>
            <person name="Reif K.E."/>
            <person name="Taus N.S."/>
            <person name="Ifeonu O.O."/>
            <person name="Silva J.C."/>
            <person name="Suarez C.E."/>
            <person name="Brayton K.A."/>
        </authorList>
    </citation>
    <scope>NUCLEOTIDE SEQUENCE [LARGE SCALE GENOMIC DNA]</scope>
</reference>
<dbReference type="OMA" id="WMIRILK"/>
<keyword evidence="2" id="KW-1185">Reference proteome</keyword>
<dbReference type="eggNOG" id="ENOG502TNDM">
    <property type="taxonomic scope" value="Eukaryota"/>
</dbReference>
<gene>
    <name evidence="1" type="ORF">BBOV_IV004790</name>
</gene>
<reference evidence="2" key="2">
    <citation type="journal article" date="2020" name="Data Brief">
        <title>Transcriptome dataset of Babesia bovis life stages within vertebrate and invertebrate hosts.</title>
        <authorList>
            <person name="Ueti M.W."/>
            <person name="Johnson W.C."/>
            <person name="Kappmeyer L.S."/>
            <person name="Herndon D.R."/>
            <person name="Mousel M.R."/>
            <person name="Reif K.E."/>
            <person name="Taus N.S."/>
            <person name="Ifeonu O.O."/>
            <person name="Silva J.C."/>
            <person name="Suarez C.E."/>
            <person name="Brayton K.A."/>
        </authorList>
    </citation>
    <scope>NUCLEOTIDE SEQUENCE [LARGE SCALE GENOMIC DNA]</scope>
</reference>
<protein>
    <submittedName>
        <fullName evidence="1">Membrane protein, putative</fullName>
    </submittedName>
</protein>
<accession>A7AQM1</accession>
<proteinExistence type="predicted"/>
<dbReference type="EMBL" id="AAXT01000002">
    <property type="protein sequence ID" value="EDO06840.1"/>
    <property type="molecule type" value="Genomic_DNA"/>
</dbReference>
<comment type="caution">
    <text evidence="1">The sequence shown here is derived from an EMBL/GenBank/DDBJ whole genome shotgun (WGS) entry which is preliminary data.</text>
</comment>
<name>A7AQM1_BABBO</name>
<organism evidence="1 2">
    <name type="scientific">Babesia bovis</name>
    <dbReference type="NCBI Taxonomy" id="5865"/>
    <lineage>
        <taxon>Eukaryota</taxon>
        <taxon>Sar</taxon>
        <taxon>Alveolata</taxon>
        <taxon>Apicomplexa</taxon>
        <taxon>Aconoidasida</taxon>
        <taxon>Piroplasmida</taxon>
        <taxon>Babesiidae</taxon>
        <taxon>Babesia</taxon>
    </lineage>
</organism>
<evidence type="ECO:0000313" key="1">
    <source>
        <dbReference type="EMBL" id="EDO06840.1"/>
    </source>
</evidence>
<dbReference type="AlphaFoldDB" id="A7AQM1"/>